<dbReference type="Gene3D" id="3.30.450.20">
    <property type="entry name" value="PAS domain"/>
    <property type="match status" value="3"/>
</dbReference>
<keyword evidence="1" id="KW-1133">Transmembrane helix</keyword>
<dbReference type="InterPro" id="IPR035965">
    <property type="entry name" value="PAS-like_dom_sf"/>
</dbReference>
<reference evidence="5" key="1">
    <citation type="journal article" date="2019" name="Int. J. Syst. Evol. Microbiol.">
        <title>The Global Catalogue of Microorganisms (GCM) 10K type strain sequencing project: providing services to taxonomists for standard genome sequencing and annotation.</title>
        <authorList>
            <consortium name="The Broad Institute Genomics Platform"/>
            <consortium name="The Broad Institute Genome Sequencing Center for Infectious Disease"/>
            <person name="Wu L."/>
            <person name="Ma J."/>
        </authorList>
    </citation>
    <scope>NUCLEOTIDE SEQUENCE [LARGE SCALE GENOMIC DNA]</scope>
    <source>
        <strain evidence="5">NBRC 102520</strain>
    </source>
</reference>
<evidence type="ECO:0000256" key="1">
    <source>
        <dbReference type="SAM" id="Phobius"/>
    </source>
</evidence>
<dbReference type="PROSITE" id="PS50887">
    <property type="entry name" value="GGDEF"/>
    <property type="match status" value="1"/>
</dbReference>
<dbReference type="Pfam" id="PF12860">
    <property type="entry name" value="PAS_7"/>
    <property type="match status" value="1"/>
</dbReference>
<dbReference type="SMART" id="SM00267">
    <property type="entry name" value="GGDEF"/>
    <property type="match status" value="1"/>
</dbReference>
<comment type="caution">
    <text evidence="4">The sequence shown here is derived from an EMBL/GenBank/DDBJ whole genome shotgun (WGS) entry which is preliminary data.</text>
</comment>
<dbReference type="InterPro" id="IPR035919">
    <property type="entry name" value="EAL_sf"/>
</dbReference>
<dbReference type="CDD" id="cd12915">
    <property type="entry name" value="PDC2_DGC_like"/>
    <property type="match status" value="1"/>
</dbReference>
<dbReference type="EMBL" id="BSOW01000010">
    <property type="protein sequence ID" value="GLR86392.1"/>
    <property type="molecule type" value="Genomic_DNA"/>
</dbReference>
<protein>
    <submittedName>
        <fullName evidence="4">Bifunctional diguanylate cyclase/phosphodiesterase</fullName>
    </submittedName>
</protein>
<accession>A0ABQ6AVZ1</accession>
<evidence type="ECO:0000259" key="3">
    <source>
        <dbReference type="PROSITE" id="PS50887"/>
    </source>
</evidence>
<dbReference type="CDD" id="cd01948">
    <property type="entry name" value="EAL"/>
    <property type="match status" value="1"/>
</dbReference>
<keyword evidence="1" id="KW-0812">Transmembrane</keyword>
<sequence length="904" mass="97523">MLPAGRSLKGLVTMFGREGGALPMRRTGSTRPVVALMLCGAFLIALVVCTIALILSNLRDHAIAESKQQLLATASVLAKQAARDFEAVDLIEANLIEHMQTLAVVSDQVYARAMASRDIQLMLQDKISGFPHIEAVMLVGADGTVINSSIAWPTPSLNVAEQDYFRSLKANPALTSKLGRPEKDLRTGAWTISLARKFMGSDGEFLGLVVGTIKSHYFEELYRTLVRGPDESIALLRHDGVMLARYPHADSLIDKSVSGSWLDEIMRTGGGVTRLTDAEGGTDRLIAGARLANVPIHLTTSTTVPAALAGWRTEALFLIGLTIVLVIAIGGAGAMVVQHFRKQSIQLDATLNNQSQGVCMYDAHHRLIVCNDRYAEMFCLPRELTRPGTTLHEIFGHQISQGLYSESDPDAHIGDLLAVIAANKPASIVAELRDGRAVVVVFRPVPGGGFVMTVEDITEQKRAEKRIAHIAHHDALTGLHNRASFSDYLATTVDETISAGGAFAILCLDLDRFKEINDLHGHLIGDALLCEVARRLKEVAGSAFLARVGGDEFIAVLLGEAQAAAAGQLAEQLRTALVGDIEIAGRQVRIGLSIGIARSPADGNDPTTLLANADIALYRAKSEGRNAIRFFEADMGAQLRDRRELQHDLQSAVANGELRLDYQPLVRIGGEIVGFEALVRWHHPKRGVVSPGVFIPLAEENGLIVAMGEWILRAACREAASWSNELKISVNLSPVQCRNDDIVRLIHEILIETGLSASRLELEITEGVLIDDFSGAVSILRRLKALGVRIALDDFGTGYSSMSYLQAFPFDMIKIDRSFISNLERAQSKAILRGVIGLARGLELSVTAEGVETQAQLDVLSQAGCDLAQGFLFGRPASINQYAQIVGGAPSLARRVLASQATTA</sequence>
<organism evidence="4 5">
    <name type="scientific">Bradyrhizobium iriomotense</name>
    <dbReference type="NCBI Taxonomy" id="441950"/>
    <lineage>
        <taxon>Bacteria</taxon>
        <taxon>Pseudomonadati</taxon>
        <taxon>Pseudomonadota</taxon>
        <taxon>Alphaproteobacteria</taxon>
        <taxon>Hyphomicrobiales</taxon>
        <taxon>Nitrobacteraceae</taxon>
        <taxon>Bradyrhizobium</taxon>
    </lineage>
</organism>
<dbReference type="CDD" id="cd00130">
    <property type="entry name" value="PAS"/>
    <property type="match status" value="1"/>
</dbReference>
<dbReference type="Pfam" id="PF00563">
    <property type="entry name" value="EAL"/>
    <property type="match status" value="1"/>
</dbReference>
<dbReference type="InterPro" id="IPR000160">
    <property type="entry name" value="GGDEF_dom"/>
</dbReference>
<dbReference type="Gene3D" id="3.20.20.450">
    <property type="entry name" value="EAL domain"/>
    <property type="match status" value="1"/>
</dbReference>
<gene>
    <name evidence="4" type="ORF">GCM10007857_31030</name>
</gene>
<keyword evidence="5" id="KW-1185">Reference proteome</keyword>
<dbReference type="SUPFAM" id="SSF141868">
    <property type="entry name" value="EAL domain-like"/>
    <property type="match status" value="1"/>
</dbReference>
<dbReference type="SMART" id="SM00052">
    <property type="entry name" value="EAL"/>
    <property type="match status" value="1"/>
</dbReference>
<feature type="transmembrane region" description="Helical" evidence="1">
    <location>
        <begin position="315"/>
        <end position="337"/>
    </location>
</feature>
<dbReference type="PANTHER" id="PTHR44757">
    <property type="entry name" value="DIGUANYLATE CYCLASE DGCP"/>
    <property type="match status" value="1"/>
</dbReference>
<dbReference type="InterPro" id="IPR001633">
    <property type="entry name" value="EAL_dom"/>
</dbReference>
<dbReference type="Proteomes" id="UP001156905">
    <property type="component" value="Unassembled WGS sequence"/>
</dbReference>
<dbReference type="Gene3D" id="3.30.70.270">
    <property type="match status" value="1"/>
</dbReference>
<dbReference type="PROSITE" id="PS50883">
    <property type="entry name" value="EAL"/>
    <property type="match status" value="1"/>
</dbReference>
<dbReference type="InterPro" id="IPR029787">
    <property type="entry name" value="Nucleotide_cyclase"/>
</dbReference>
<dbReference type="CDD" id="cd01949">
    <property type="entry name" value="GGDEF"/>
    <property type="match status" value="1"/>
</dbReference>
<proteinExistence type="predicted"/>
<dbReference type="SUPFAM" id="SSF55073">
    <property type="entry name" value="Nucleotide cyclase"/>
    <property type="match status" value="1"/>
</dbReference>
<dbReference type="InterPro" id="IPR000014">
    <property type="entry name" value="PAS"/>
</dbReference>
<feature type="transmembrane region" description="Helical" evidence="1">
    <location>
        <begin position="33"/>
        <end position="55"/>
    </location>
</feature>
<evidence type="ECO:0000313" key="4">
    <source>
        <dbReference type="EMBL" id="GLR86392.1"/>
    </source>
</evidence>
<evidence type="ECO:0000313" key="5">
    <source>
        <dbReference type="Proteomes" id="UP001156905"/>
    </source>
</evidence>
<dbReference type="PANTHER" id="PTHR44757:SF2">
    <property type="entry name" value="BIOFILM ARCHITECTURE MAINTENANCE PROTEIN MBAA"/>
    <property type="match status" value="1"/>
</dbReference>
<dbReference type="Pfam" id="PF00990">
    <property type="entry name" value="GGDEF"/>
    <property type="match status" value="1"/>
</dbReference>
<keyword evidence="1" id="KW-0472">Membrane</keyword>
<feature type="domain" description="GGDEF" evidence="3">
    <location>
        <begin position="501"/>
        <end position="633"/>
    </location>
</feature>
<evidence type="ECO:0000259" key="2">
    <source>
        <dbReference type="PROSITE" id="PS50883"/>
    </source>
</evidence>
<dbReference type="InterPro" id="IPR052155">
    <property type="entry name" value="Biofilm_reg_signaling"/>
</dbReference>
<dbReference type="InterPro" id="IPR043128">
    <property type="entry name" value="Rev_trsase/Diguanyl_cyclase"/>
</dbReference>
<feature type="domain" description="EAL" evidence="2">
    <location>
        <begin position="642"/>
        <end position="890"/>
    </location>
</feature>
<name>A0ABQ6AVZ1_9BRAD</name>
<dbReference type="CDD" id="cd12914">
    <property type="entry name" value="PDC1_DGC_like"/>
    <property type="match status" value="1"/>
</dbReference>
<dbReference type="NCBIfam" id="TIGR00254">
    <property type="entry name" value="GGDEF"/>
    <property type="match status" value="1"/>
</dbReference>
<dbReference type="SUPFAM" id="SSF55785">
    <property type="entry name" value="PYP-like sensor domain (PAS domain)"/>
    <property type="match status" value="1"/>
</dbReference>